<dbReference type="Proteomes" id="UP000076858">
    <property type="component" value="Unassembled WGS sequence"/>
</dbReference>
<dbReference type="EMBL" id="LRGB01005597">
    <property type="protein sequence ID" value="KZS01992.1"/>
    <property type="molecule type" value="Genomic_DNA"/>
</dbReference>
<comment type="caution">
    <text evidence="1">The sequence shown here is derived from an EMBL/GenBank/DDBJ whole genome shotgun (WGS) entry which is preliminary data.</text>
</comment>
<evidence type="ECO:0000313" key="2">
    <source>
        <dbReference type="Proteomes" id="UP000076858"/>
    </source>
</evidence>
<feature type="non-terminal residue" evidence="1">
    <location>
        <position position="1"/>
    </location>
</feature>
<reference evidence="1 2" key="1">
    <citation type="submission" date="2016-03" db="EMBL/GenBank/DDBJ databases">
        <title>EvidentialGene: Evidence-directed Construction of Genes on Genomes.</title>
        <authorList>
            <person name="Gilbert D.G."/>
            <person name="Choi J.-H."/>
            <person name="Mockaitis K."/>
            <person name="Colbourne J."/>
            <person name="Pfrender M."/>
        </authorList>
    </citation>
    <scope>NUCLEOTIDE SEQUENCE [LARGE SCALE GENOMIC DNA]</scope>
    <source>
        <strain evidence="1 2">Xinb3</strain>
        <tissue evidence="1">Complete organism</tissue>
    </source>
</reference>
<sequence length="39" mass="4605">SHRICFNFEEFFLPSKGKLVKQTYEHMSVLDKNPARYSG</sequence>
<gene>
    <name evidence="1" type="ORF">APZ42_001143</name>
</gene>
<organism evidence="1 2">
    <name type="scientific">Daphnia magna</name>
    <dbReference type="NCBI Taxonomy" id="35525"/>
    <lineage>
        <taxon>Eukaryota</taxon>
        <taxon>Metazoa</taxon>
        <taxon>Ecdysozoa</taxon>
        <taxon>Arthropoda</taxon>
        <taxon>Crustacea</taxon>
        <taxon>Branchiopoda</taxon>
        <taxon>Diplostraca</taxon>
        <taxon>Cladocera</taxon>
        <taxon>Anomopoda</taxon>
        <taxon>Daphniidae</taxon>
        <taxon>Daphnia</taxon>
    </lineage>
</organism>
<dbReference type="AlphaFoldDB" id="A0A164J5E3"/>
<name>A0A164J5E3_9CRUS</name>
<protein>
    <submittedName>
        <fullName evidence="1">Uncharacterized protein</fullName>
    </submittedName>
</protein>
<accession>A0A164J5E3</accession>
<proteinExistence type="predicted"/>
<evidence type="ECO:0000313" key="1">
    <source>
        <dbReference type="EMBL" id="KZS01992.1"/>
    </source>
</evidence>
<keyword evidence="2" id="KW-1185">Reference proteome</keyword>